<dbReference type="PANTHER" id="PTHR48420">
    <property type="entry name" value="NON-HAEM DIOXYGENASE N-TERMINAL DOMAIN-CONTAINING PROTEIN"/>
    <property type="match status" value="1"/>
</dbReference>
<dbReference type="PANTHER" id="PTHR48420:SF1">
    <property type="entry name" value="NON-HAEM DIOXYGENASE N-TERMINAL DOMAIN-CONTAINING PROTEIN"/>
    <property type="match status" value="1"/>
</dbReference>
<dbReference type="Gene3D" id="2.60.120.330">
    <property type="entry name" value="B-lactam Antibiotic, Isopenicillin N Synthase, Chain"/>
    <property type="match status" value="1"/>
</dbReference>
<comment type="caution">
    <text evidence="2">The sequence shown here is derived from an EMBL/GenBank/DDBJ whole genome shotgun (WGS) entry which is preliminary data.</text>
</comment>
<organism evidence="2 3">
    <name type="scientific">Gracilariopsis chorda</name>
    <dbReference type="NCBI Taxonomy" id="448386"/>
    <lineage>
        <taxon>Eukaryota</taxon>
        <taxon>Rhodophyta</taxon>
        <taxon>Florideophyceae</taxon>
        <taxon>Rhodymeniophycidae</taxon>
        <taxon>Gracilariales</taxon>
        <taxon>Gracilariaceae</taxon>
        <taxon>Gracilariopsis</taxon>
    </lineage>
</organism>
<dbReference type="SUPFAM" id="SSF51197">
    <property type="entry name" value="Clavaminate synthase-like"/>
    <property type="match status" value="1"/>
</dbReference>
<dbReference type="InterPro" id="IPR027443">
    <property type="entry name" value="IPNS-like_sf"/>
</dbReference>
<gene>
    <name evidence="2" type="ORF">BWQ96_10461</name>
</gene>
<reference evidence="2 3" key="1">
    <citation type="journal article" date="2018" name="Mol. Biol. Evol.">
        <title>Analysis of the draft genome of the red seaweed Gracilariopsis chorda provides insights into genome size evolution in Rhodophyta.</title>
        <authorList>
            <person name="Lee J."/>
            <person name="Yang E.C."/>
            <person name="Graf L."/>
            <person name="Yang J.H."/>
            <person name="Qiu H."/>
            <person name="Zel Zion U."/>
            <person name="Chan C.X."/>
            <person name="Stephens T.G."/>
            <person name="Weber A.P.M."/>
            <person name="Boo G.H."/>
            <person name="Boo S.M."/>
            <person name="Kim K.M."/>
            <person name="Shin Y."/>
            <person name="Jung M."/>
            <person name="Lee S.J."/>
            <person name="Yim H.S."/>
            <person name="Lee J.H."/>
            <person name="Bhattacharya D."/>
            <person name="Yoon H.S."/>
        </authorList>
    </citation>
    <scope>NUCLEOTIDE SEQUENCE [LARGE SCALE GENOMIC DNA]</scope>
    <source>
        <strain evidence="2 3">SKKU-2015</strain>
        <tissue evidence="2">Whole body</tissue>
    </source>
</reference>
<dbReference type="OrthoDB" id="438224at2759"/>
<name>A0A2V3IF47_9FLOR</name>
<sequence length="362" mass="40349">MALRALSSLDVVSEEPAVVNEILHAVEQAFGPHGPGVLLVDNLYEGFENDRLCLFQGARALASLSEDELNELEFPELQYAVGWSRGREKFSGVLDLNKGSFYANPLHDDPAKKRTRLHKKYKHYDYKNYWPQQPSCANVEMYFKKIGRYINQIGIHIARHCDLYLQRKAGEGGNLPSLTDLLRVSTAAKGRLLHYFPNVENGSPVRKDNDLWCAYHNDHGLLTGLVSASYYEDDKHVPTGKCPDDAAGLHIMSRDSDRAQKVSFPPHCLAFQIGETAQILSGGLLRAAPHAVMMPKDVSSLSRVSFAMFMSPNPDVSLPLPPFADPENALETHPCIPSLFERYETGDTVGSFSARTIKAYNE</sequence>
<evidence type="ECO:0000313" key="3">
    <source>
        <dbReference type="Proteomes" id="UP000247409"/>
    </source>
</evidence>
<feature type="domain" description="Isopenicillin N synthase-like Fe(2+) 2OG dioxygenase" evidence="1">
    <location>
        <begin position="243"/>
        <end position="312"/>
    </location>
</feature>
<dbReference type="Proteomes" id="UP000247409">
    <property type="component" value="Unassembled WGS sequence"/>
</dbReference>
<dbReference type="AlphaFoldDB" id="A0A2V3IF47"/>
<evidence type="ECO:0000259" key="1">
    <source>
        <dbReference type="Pfam" id="PF03171"/>
    </source>
</evidence>
<evidence type="ECO:0000313" key="2">
    <source>
        <dbReference type="EMBL" id="PXF39820.1"/>
    </source>
</evidence>
<dbReference type="InterPro" id="IPR044861">
    <property type="entry name" value="IPNS-like_FE2OG_OXY"/>
</dbReference>
<dbReference type="EMBL" id="NBIV01000427">
    <property type="protein sequence ID" value="PXF39820.1"/>
    <property type="molecule type" value="Genomic_DNA"/>
</dbReference>
<dbReference type="Pfam" id="PF03171">
    <property type="entry name" value="2OG-FeII_Oxy"/>
    <property type="match status" value="1"/>
</dbReference>
<proteinExistence type="predicted"/>
<protein>
    <recommendedName>
        <fullName evidence="1">Isopenicillin N synthase-like Fe(2+) 2OG dioxygenase domain-containing protein</fullName>
    </recommendedName>
</protein>
<keyword evidence="3" id="KW-1185">Reference proteome</keyword>
<dbReference type="STRING" id="448386.A0A2V3IF47"/>
<accession>A0A2V3IF47</accession>